<proteinExistence type="predicted"/>
<dbReference type="EMBL" id="CP016440">
    <property type="protein sequence ID" value="ANY14423.1"/>
    <property type="molecule type" value="Genomic_DNA"/>
</dbReference>
<dbReference type="Proteomes" id="UP000092950">
    <property type="component" value="Chromosome"/>
</dbReference>
<evidence type="ECO:0000313" key="2">
    <source>
        <dbReference type="Proteomes" id="UP000092950"/>
    </source>
</evidence>
<keyword evidence="2" id="KW-1185">Reference proteome</keyword>
<organism evidence="1 2">
    <name type="scientific">Bordetella pseudohinzii</name>
    <dbReference type="NCBI Taxonomy" id="1331258"/>
    <lineage>
        <taxon>Bacteria</taxon>
        <taxon>Pseudomonadati</taxon>
        <taxon>Pseudomonadota</taxon>
        <taxon>Betaproteobacteria</taxon>
        <taxon>Burkholderiales</taxon>
        <taxon>Alcaligenaceae</taxon>
        <taxon>Bordetella</taxon>
    </lineage>
</organism>
<name>A0ABM6DAB8_9BORD</name>
<evidence type="ECO:0000313" key="1">
    <source>
        <dbReference type="EMBL" id="ANY14423.1"/>
    </source>
</evidence>
<sequence>MRHSEAVSAKILRAEAIAIYQSQSTTRGSSTCFDKHLRKKTPNCPATHHHHIQRRKRLSYSWQTAFGHVLIVDADETKLSDRLPINFLSIVARLA</sequence>
<reference evidence="1 2" key="1">
    <citation type="submission" date="2016-07" db="EMBL/GenBank/DDBJ databases">
        <title>Complete genome sequences of Bordetella pseudohinzii.</title>
        <authorList>
            <person name="Spilker T."/>
            <person name="Darrah R."/>
            <person name="LiPuma J.J."/>
        </authorList>
    </citation>
    <scope>NUCLEOTIDE SEQUENCE [LARGE SCALE GENOMIC DNA]</scope>
    <source>
        <strain evidence="1 2">HI4681</strain>
    </source>
</reference>
<protein>
    <submittedName>
        <fullName evidence="1">Uncharacterized protein</fullName>
    </submittedName>
</protein>
<gene>
    <name evidence="1" type="ORF">BBN53_00085</name>
</gene>
<accession>A0ABM6DAB8</accession>